<dbReference type="AlphaFoldDB" id="A0A0F9FT71"/>
<evidence type="ECO:0008006" key="2">
    <source>
        <dbReference type="Google" id="ProtNLM"/>
    </source>
</evidence>
<protein>
    <recommendedName>
        <fullName evidence="2">HicB-like antitoxin of toxin-antitoxin system domain-containing protein</fullName>
    </recommendedName>
</protein>
<sequence length="67" mass="7043">MRLQIRIDEIAPGKVRATCLTLPGCVVYGATPQEAQRKISLAVAAYLASLNACLPCDAPDAAQSQEA</sequence>
<organism evidence="1">
    <name type="scientific">marine sediment metagenome</name>
    <dbReference type="NCBI Taxonomy" id="412755"/>
    <lineage>
        <taxon>unclassified sequences</taxon>
        <taxon>metagenomes</taxon>
        <taxon>ecological metagenomes</taxon>
    </lineage>
</organism>
<accession>A0A0F9FT71</accession>
<dbReference type="InterPro" id="IPR035069">
    <property type="entry name" value="TTHA1013/TTHA0281-like"/>
</dbReference>
<dbReference type="EMBL" id="LAZR01020291">
    <property type="protein sequence ID" value="KKL89418.1"/>
    <property type="molecule type" value="Genomic_DNA"/>
</dbReference>
<dbReference type="SUPFAM" id="SSF143100">
    <property type="entry name" value="TTHA1013/TTHA0281-like"/>
    <property type="match status" value="1"/>
</dbReference>
<comment type="caution">
    <text evidence="1">The sequence shown here is derived from an EMBL/GenBank/DDBJ whole genome shotgun (WGS) entry which is preliminary data.</text>
</comment>
<name>A0A0F9FT71_9ZZZZ</name>
<evidence type="ECO:0000313" key="1">
    <source>
        <dbReference type="EMBL" id="KKL89418.1"/>
    </source>
</evidence>
<reference evidence="1" key="1">
    <citation type="journal article" date="2015" name="Nature">
        <title>Complex archaea that bridge the gap between prokaryotes and eukaryotes.</title>
        <authorList>
            <person name="Spang A."/>
            <person name="Saw J.H."/>
            <person name="Jorgensen S.L."/>
            <person name="Zaremba-Niedzwiedzka K."/>
            <person name="Martijn J."/>
            <person name="Lind A.E."/>
            <person name="van Eijk R."/>
            <person name="Schleper C."/>
            <person name="Guy L."/>
            <person name="Ettema T.J."/>
        </authorList>
    </citation>
    <scope>NUCLEOTIDE SEQUENCE</scope>
</reference>
<dbReference type="Gene3D" id="3.30.160.250">
    <property type="match status" value="1"/>
</dbReference>
<proteinExistence type="predicted"/>
<gene>
    <name evidence="1" type="ORF">LCGC14_1914860</name>
</gene>